<organism evidence="3 4">
    <name type="scientific">Malikia granosa</name>
    <dbReference type="NCBI Taxonomy" id="263067"/>
    <lineage>
        <taxon>Bacteria</taxon>
        <taxon>Pseudomonadati</taxon>
        <taxon>Pseudomonadota</taxon>
        <taxon>Betaproteobacteria</taxon>
        <taxon>Burkholderiales</taxon>
        <taxon>Comamonadaceae</taxon>
        <taxon>Malikia</taxon>
    </lineage>
</organism>
<sequence>MLNFEQSPLSAAEARVLATLMEKARTVPDSYPLTLNSLQSGCNQKSSREPVMSLSEDEIAQALDGLRERSLVFESSGGRTARYEHNFERAVGVPSQAAALLGLLLLRGPQTAGELRLNAERWHRFADIGSVEVFLEELQQRSPDKGGPLVLKLERAPGAREQRWAQLLCGPVELQAAAAPASATVSAGNQASAELQALAERVSALEALVAELRQRLEAAGA</sequence>
<accession>A0A2S9K4S2</accession>
<dbReference type="OrthoDB" id="9784785at2"/>
<dbReference type="Pfam" id="PF04337">
    <property type="entry name" value="DUF480"/>
    <property type="match status" value="1"/>
</dbReference>
<dbReference type="InterPro" id="IPR036390">
    <property type="entry name" value="WH_DNA-bd_sf"/>
</dbReference>
<reference evidence="3 4" key="1">
    <citation type="submission" date="2018-03" db="EMBL/GenBank/DDBJ databases">
        <title>Comparative genomics illustrates the genes involved in a hyperalkaliphilic mechanisms of Serpentinomonas isolated from highly-alkaline calcium-rich serpentinized springs.</title>
        <authorList>
            <person name="Suzuki S."/>
            <person name="Ishii S."/>
            <person name="Walworth N."/>
            <person name="Bird L."/>
            <person name="Kuenen J.G."/>
            <person name="Nealson K.H."/>
        </authorList>
    </citation>
    <scope>NUCLEOTIDE SEQUENCE [LARGE SCALE GENOMIC DNA]</scope>
    <source>
        <strain evidence="3 4">P1</strain>
    </source>
</reference>
<gene>
    <name evidence="3" type="ORF">C6P64_09205</name>
</gene>
<dbReference type="SUPFAM" id="SSF46785">
    <property type="entry name" value="Winged helix' DNA-binding domain"/>
    <property type="match status" value="2"/>
</dbReference>
<feature type="coiled-coil region" evidence="2">
    <location>
        <begin position="188"/>
        <end position="215"/>
    </location>
</feature>
<evidence type="ECO:0000256" key="1">
    <source>
        <dbReference type="HAMAP-Rule" id="MF_01584"/>
    </source>
</evidence>
<proteinExistence type="inferred from homology"/>
<comment type="caution">
    <text evidence="3">The sequence shown here is derived from an EMBL/GenBank/DDBJ whole genome shotgun (WGS) entry which is preliminary data.</text>
</comment>
<keyword evidence="4" id="KW-1185">Reference proteome</keyword>
<evidence type="ECO:0000313" key="3">
    <source>
        <dbReference type="EMBL" id="PRD65453.1"/>
    </source>
</evidence>
<name>A0A2S9K4S2_9BURK</name>
<dbReference type="RefSeq" id="WP_105748274.1">
    <property type="nucleotide sequence ID" value="NZ_PVLQ01000029.1"/>
</dbReference>
<dbReference type="EMBL" id="PVLQ01000029">
    <property type="protein sequence ID" value="PRD65453.1"/>
    <property type="molecule type" value="Genomic_DNA"/>
</dbReference>
<dbReference type="HAMAP" id="MF_01584">
    <property type="entry name" value="UPF0502"/>
    <property type="match status" value="1"/>
</dbReference>
<keyword evidence="2" id="KW-0175">Coiled coil</keyword>
<dbReference type="Proteomes" id="UP000238589">
    <property type="component" value="Unassembled WGS sequence"/>
</dbReference>
<dbReference type="InterPro" id="IPR036388">
    <property type="entry name" value="WH-like_DNA-bd_sf"/>
</dbReference>
<dbReference type="Gene3D" id="1.10.10.10">
    <property type="entry name" value="Winged helix-like DNA-binding domain superfamily/Winged helix DNA-binding domain"/>
    <property type="match status" value="2"/>
</dbReference>
<dbReference type="PANTHER" id="PTHR38768:SF1">
    <property type="entry name" value="UPF0502 PROTEIN YCEH"/>
    <property type="match status" value="1"/>
</dbReference>
<comment type="similarity">
    <text evidence="1">Belongs to the UPF0502 family.</text>
</comment>
<dbReference type="PANTHER" id="PTHR38768">
    <property type="entry name" value="UPF0502 PROTEIN YCEH"/>
    <property type="match status" value="1"/>
</dbReference>
<evidence type="ECO:0000256" key="2">
    <source>
        <dbReference type="SAM" id="Coils"/>
    </source>
</evidence>
<evidence type="ECO:0000313" key="4">
    <source>
        <dbReference type="Proteomes" id="UP000238589"/>
    </source>
</evidence>
<dbReference type="AlphaFoldDB" id="A0A2S9K4S2"/>
<dbReference type="InterPro" id="IPR007432">
    <property type="entry name" value="DUF480"/>
</dbReference>
<protein>
    <submittedName>
        <fullName evidence="3">DUF480 domain-containing protein</fullName>
    </submittedName>
</protein>